<feature type="transmembrane region" description="Helical" evidence="1">
    <location>
        <begin position="219"/>
        <end position="237"/>
    </location>
</feature>
<protein>
    <recommendedName>
        <fullName evidence="6">O-antigen polysaccharide polymerase Wzy</fullName>
    </recommendedName>
</protein>
<feature type="transmembrane region" description="Helical" evidence="1">
    <location>
        <begin position="69"/>
        <end position="87"/>
    </location>
</feature>
<dbReference type="EMBL" id="CVRS01000059">
    <property type="protein sequence ID" value="CRL35038.1"/>
    <property type="molecule type" value="Genomic_DNA"/>
</dbReference>
<evidence type="ECO:0008006" key="6">
    <source>
        <dbReference type="Google" id="ProtNLM"/>
    </source>
</evidence>
<name>A0A0M6WHY6_9FIRM</name>
<feature type="transmembrane region" description="Helical" evidence="1">
    <location>
        <begin position="416"/>
        <end position="435"/>
    </location>
</feature>
<keyword evidence="1" id="KW-0812">Transmembrane</keyword>
<feature type="transmembrane region" description="Helical" evidence="1">
    <location>
        <begin position="363"/>
        <end position="382"/>
    </location>
</feature>
<keyword evidence="4" id="KW-1185">Reference proteome</keyword>
<proteinExistence type="predicted"/>
<feature type="transmembrane region" description="Helical" evidence="1">
    <location>
        <begin position="196"/>
        <end position="213"/>
    </location>
</feature>
<keyword evidence="1" id="KW-0472">Membrane</keyword>
<reference evidence="4" key="2">
    <citation type="submission" date="2015-05" db="EMBL/GenBank/DDBJ databases">
        <authorList>
            <consortium name="Pathogen Informatics"/>
        </authorList>
    </citation>
    <scope>NUCLEOTIDE SEQUENCE [LARGE SCALE GENOMIC DNA]</scope>
    <source>
        <strain evidence="4">L1-83</strain>
    </source>
</reference>
<reference evidence="3 5" key="3">
    <citation type="submission" date="2018-08" db="EMBL/GenBank/DDBJ databases">
        <title>A genome reference for cultivated species of the human gut microbiota.</title>
        <authorList>
            <person name="Zou Y."/>
            <person name="Xue W."/>
            <person name="Luo G."/>
        </authorList>
    </citation>
    <scope>NUCLEOTIDE SEQUENCE [LARGE SCALE GENOMIC DNA]</scope>
    <source>
        <strain evidence="3 5">AM23-23AC</strain>
    </source>
</reference>
<dbReference type="Pfam" id="PF19497">
    <property type="entry name" value="DUF6032"/>
    <property type="match status" value="1"/>
</dbReference>
<dbReference type="RefSeq" id="WP_021923485.1">
    <property type="nucleotide sequence ID" value="NZ_CVRS01000059.1"/>
</dbReference>
<feature type="transmembrane region" description="Helical" evidence="1">
    <location>
        <begin position="37"/>
        <end position="57"/>
    </location>
</feature>
<gene>
    <name evidence="3" type="ORF">DW654_07000</name>
    <name evidence="2" type="ORF">RIL183_15921</name>
</gene>
<feature type="transmembrane region" description="Helical" evidence="1">
    <location>
        <begin position="107"/>
        <end position="128"/>
    </location>
</feature>
<feature type="transmembrane region" description="Helical" evidence="1">
    <location>
        <begin position="12"/>
        <end position="31"/>
    </location>
</feature>
<keyword evidence="1" id="KW-1133">Transmembrane helix</keyword>
<dbReference type="AlphaFoldDB" id="A0A0M6WHY6"/>
<evidence type="ECO:0000313" key="3">
    <source>
        <dbReference type="EMBL" id="RHF85147.1"/>
    </source>
</evidence>
<accession>A0A0M6WHY6</accession>
<organism evidence="2 4">
    <name type="scientific">Roseburia inulinivorans</name>
    <dbReference type="NCBI Taxonomy" id="360807"/>
    <lineage>
        <taxon>Bacteria</taxon>
        <taxon>Bacillati</taxon>
        <taxon>Bacillota</taxon>
        <taxon>Clostridia</taxon>
        <taxon>Lachnospirales</taxon>
        <taxon>Lachnospiraceae</taxon>
        <taxon>Roseburia</taxon>
    </lineage>
</organism>
<feature type="transmembrane region" description="Helical" evidence="1">
    <location>
        <begin position="394"/>
        <end position="410"/>
    </location>
</feature>
<evidence type="ECO:0000313" key="2">
    <source>
        <dbReference type="EMBL" id="CRL35038.1"/>
    </source>
</evidence>
<dbReference type="InterPro" id="IPR046073">
    <property type="entry name" value="DUF6032"/>
</dbReference>
<evidence type="ECO:0000313" key="4">
    <source>
        <dbReference type="Proteomes" id="UP000049828"/>
    </source>
</evidence>
<evidence type="ECO:0000313" key="5">
    <source>
        <dbReference type="Proteomes" id="UP000283701"/>
    </source>
</evidence>
<feature type="transmembrane region" description="Helical" evidence="1">
    <location>
        <begin position="246"/>
        <end position="263"/>
    </location>
</feature>
<dbReference type="Proteomes" id="UP000049828">
    <property type="component" value="Unassembled WGS sequence"/>
</dbReference>
<feature type="transmembrane region" description="Helical" evidence="1">
    <location>
        <begin position="149"/>
        <end position="165"/>
    </location>
</feature>
<sequence>MTKKMFQISRILMVVLTIGVCLTLLLDGRVMILDKHIYLRCMLEFASLTLFLIISRLYEAKRKIFSTGYLFLMINAFINGTICPCYYTDSRLLRDERDNYYMPNDHFMIYMKVYFILMSIILVYLLCLKHTTNEIKRYDFIEYKDTDDFAILAGSVLLALPVMEMTGTSGVMLMTPVLCYFFGRLMYSKFSLSQSIFCFIGLLLGIYGIYRILDQRYLVIQYAMPVILVFLVFVAVNDDRRKGKKVVPLMILGIIAVLLYGMLSEIVKLNRYWNGNYNLLYELTNFQSYIDFGANQFYRIFGIWTELGGNIIDFVHKNGFFYGITYVKFLAPYFGFEYVSLPAISARYIQASYAQPGLIAEGYANFGIIGSVVNMLIPFLLAEYFLNLFLKKRDGLSICLMTIPFVKILLDGGTINSIIVGIGICILPFSIYLLLKIFNINVKTVENIRIRVFRKKKRQLQGRKSNGENNSNRSSI</sequence>
<evidence type="ECO:0000256" key="1">
    <source>
        <dbReference type="SAM" id="Phobius"/>
    </source>
</evidence>
<dbReference type="Proteomes" id="UP000283701">
    <property type="component" value="Unassembled WGS sequence"/>
</dbReference>
<dbReference type="EMBL" id="QRHP01000005">
    <property type="protein sequence ID" value="RHF85147.1"/>
    <property type="molecule type" value="Genomic_DNA"/>
</dbReference>
<reference evidence="2" key="1">
    <citation type="submission" date="2015-05" db="EMBL/GenBank/DDBJ databases">
        <authorList>
            <person name="Wang D.B."/>
            <person name="Wang M."/>
        </authorList>
    </citation>
    <scope>NUCLEOTIDE SEQUENCE [LARGE SCALE GENOMIC DNA]</scope>
    <source>
        <strain evidence="2">L1-83</strain>
    </source>
</reference>